<comment type="caution">
    <text evidence="3">The sequence shown here is derived from an EMBL/GenBank/DDBJ whole genome shotgun (WGS) entry which is preliminary data.</text>
</comment>
<evidence type="ECO:0000313" key="4">
    <source>
        <dbReference type="Proteomes" id="UP000812287"/>
    </source>
</evidence>
<dbReference type="AlphaFoldDB" id="A0A9P7VWR9"/>
<reference evidence="3" key="1">
    <citation type="submission" date="2020-11" db="EMBL/GenBank/DDBJ databases">
        <title>Adaptations for nitrogen fixation in a non-lichenized fungal sporocarp promotes dispersal by wood-feeding termites.</title>
        <authorList>
            <consortium name="DOE Joint Genome Institute"/>
            <person name="Koch R.A."/>
            <person name="Yoon G."/>
            <person name="Arayal U."/>
            <person name="Lail K."/>
            <person name="Amirebrahimi M."/>
            <person name="Labutti K."/>
            <person name="Lipzen A."/>
            <person name="Riley R."/>
            <person name="Barry K."/>
            <person name="Henrissat B."/>
            <person name="Grigoriev I.V."/>
            <person name="Herr J.R."/>
            <person name="Aime M.C."/>
        </authorList>
    </citation>
    <scope>NUCLEOTIDE SEQUENCE</scope>
    <source>
        <strain evidence="3">MCA 3950</strain>
    </source>
</reference>
<organism evidence="3 4">
    <name type="scientific">Guyanagaster necrorhizus</name>
    <dbReference type="NCBI Taxonomy" id="856835"/>
    <lineage>
        <taxon>Eukaryota</taxon>
        <taxon>Fungi</taxon>
        <taxon>Dikarya</taxon>
        <taxon>Basidiomycota</taxon>
        <taxon>Agaricomycotina</taxon>
        <taxon>Agaricomycetes</taxon>
        <taxon>Agaricomycetidae</taxon>
        <taxon>Agaricales</taxon>
        <taxon>Marasmiineae</taxon>
        <taxon>Physalacriaceae</taxon>
        <taxon>Guyanagaster</taxon>
    </lineage>
</organism>
<dbReference type="RefSeq" id="XP_043041837.1">
    <property type="nucleotide sequence ID" value="XM_043179055.1"/>
</dbReference>
<feature type="chain" id="PRO_5040496104" evidence="2">
    <location>
        <begin position="23"/>
        <end position="322"/>
    </location>
</feature>
<dbReference type="EMBL" id="MU250530">
    <property type="protein sequence ID" value="KAG7448337.1"/>
    <property type="molecule type" value="Genomic_DNA"/>
</dbReference>
<keyword evidence="1" id="KW-0472">Membrane</keyword>
<dbReference type="GeneID" id="66101349"/>
<name>A0A9P7VWR9_9AGAR</name>
<dbReference type="OrthoDB" id="3245657at2759"/>
<protein>
    <submittedName>
        <fullName evidence="3">Uncharacterized protein</fullName>
    </submittedName>
</protein>
<evidence type="ECO:0000256" key="2">
    <source>
        <dbReference type="SAM" id="SignalP"/>
    </source>
</evidence>
<accession>A0A9P7VWR9</accession>
<evidence type="ECO:0000256" key="1">
    <source>
        <dbReference type="SAM" id="Phobius"/>
    </source>
</evidence>
<keyword evidence="4" id="KW-1185">Reference proteome</keyword>
<proteinExistence type="predicted"/>
<sequence length="322" mass="34748">MMQPLWQHVLLGFLLLESSAQGKLVNVTIDDQSPSLFYSPDNGWTNSLLQCTGCTAHPNASRAIDGTWHDSTHDADVEGQVSPNQIYNVSTSFNGTAIYVKCILAETTSSPDGDSDMSFYIDDNLVGQFTKAAPGNPVYDYNVTVYSNTSIPAGQHRFTLQNGHVGGIKSLALFDAFVYSYDDGQLDHNQTGPTTDTGMPSKGPNVSAIVGFSVAGSLVLVLGIFTFLLFRLRRRQRLKSNTESTAEVPGNNQTVHSDSAIMPFLLGGHHTQSSITAASSINRCGSRHTKITQSQCKDRSITQASHLAAGPSEYGEAPPSYY</sequence>
<gene>
    <name evidence="3" type="ORF">BT62DRAFT_1074813</name>
</gene>
<keyword evidence="2" id="KW-0732">Signal</keyword>
<dbReference type="Proteomes" id="UP000812287">
    <property type="component" value="Unassembled WGS sequence"/>
</dbReference>
<keyword evidence="1" id="KW-1133">Transmembrane helix</keyword>
<feature type="transmembrane region" description="Helical" evidence="1">
    <location>
        <begin position="209"/>
        <end position="230"/>
    </location>
</feature>
<evidence type="ECO:0000313" key="3">
    <source>
        <dbReference type="EMBL" id="KAG7448337.1"/>
    </source>
</evidence>
<keyword evidence="1" id="KW-0812">Transmembrane</keyword>
<feature type="signal peptide" evidence="2">
    <location>
        <begin position="1"/>
        <end position="22"/>
    </location>
</feature>